<dbReference type="GO" id="GO:0005615">
    <property type="term" value="C:extracellular space"/>
    <property type="evidence" value="ECO:0007669"/>
    <property type="project" value="TreeGrafter"/>
</dbReference>
<dbReference type="PANTHER" id="PTHR10900">
    <property type="entry name" value="PERIOSTIN-RELATED"/>
    <property type="match status" value="1"/>
</dbReference>
<feature type="domain" description="FAS1" evidence="1">
    <location>
        <begin position="33"/>
        <end position="207"/>
    </location>
</feature>
<dbReference type="EMBL" id="CAEZWO010000129">
    <property type="protein sequence ID" value="CAB4668805.1"/>
    <property type="molecule type" value="Genomic_DNA"/>
</dbReference>
<dbReference type="InterPro" id="IPR036378">
    <property type="entry name" value="FAS1_dom_sf"/>
</dbReference>
<protein>
    <submittedName>
        <fullName evidence="2">Unannotated protein</fullName>
    </submittedName>
</protein>
<dbReference type="Pfam" id="PF02469">
    <property type="entry name" value="Fasciclin"/>
    <property type="match status" value="2"/>
</dbReference>
<dbReference type="SMART" id="SM00554">
    <property type="entry name" value="FAS1"/>
    <property type="match status" value="2"/>
</dbReference>
<reference evidence="2" key="1">
    <citation type="submission" date="2020-05" db="EMBL/GenBank/DDBJ databases">
        <authorList>
            <person name="Chiriac C."/>
            <person name="Salcher M."/>
            <person name="Ghai R."/>
            <person name="Kavagutti S V."/>
        </authorList>
    </citation>
    <scope>NUCLEOTIDE SEQUENCE</scope>
</reference>
<evidence type="ECO:0000259" key="1">
    <source>
        <dbReference type="PROSITE" id="PS50213"/>
    </source>
</evidence>
<name>A0A6J6M7W4_9ZZZZ</name>
<sequence>MHKHLMKQFVASALVITLGFAIAPTAGAADLGTKSLASVLTAKSSFDTDGQNFDILTAAVLAVLTAKPTSPVKALTDGTIALTAFIPTDSAFQSLVSQLTNKPAVGEEATFKAVAGLGIDTVEAVLLYHVVVDAPILSSAALKADGATLNTALTGKSFSVGVVGTTITLTDVDPVSPNPVVNLSQIDINQGNNQVAHGINAVLLPVALLKPLGTKSLAAILTAKNSFDRNSKNFDILTAAVLAVLKAKPNSAVKVLTQGDVALTAFIPNDSAFKSLVHALTKKGVPTEKGAFEAVAGLGIDTVEAILLYHVVPGAAILSETALKANGASLTTALAGKVIKVSVKGTKIDLGDYSKLRNPKVLLSGVDINRGNKQVAHAIDFVLLPNA</sequence>
<dbReference type="PROSITE" id="PS50213">
    <property type="entry name" value="FAS1"/>
    <property type="match status" value="2"/>
</dbReference>
<dbReference type="InterPro" id="IPR000782">
    <property type="entry name" value="FAS1_domain"/>
</dbReference>
<dbReference type="Gene3D" id="2.30.180.10">
    <property type="entry name" value="FAS1 domain"/>
    <property type="match status" value="2"/>
</dbReference>
<dbReference type="PANTHER" id="PTHR10900:SF77">
    <property type="entry name" value="FI19380P1"/>
    <property type="match status" value="1"/>
</dbReference>
<accession>A0A6J6M7W4</accession>
<organism evidence="2">
    <name type="scientific">freshwater metagenome</name>
    <dbReference type="NCBI Taxonomy" id="449393"/>
    <lineage>
        <taxon>unclassified sequences</taxon>
        <taxon>metagenomes</taxon>
        <taxon>ecological metagenomes</taxon>
    </lineage>
</organism>
<feature type="domain" description="FAS1" evidence="1">
    <location>
        <begin position="214"/>
        <end position="383"/>
    </location>
</feature>
<dbReference type="InterPro" id="IPR050904">
    <property type="entry name" value="Adhesion/Biosynth-related"/>
</dbReference>
<dbReference type="SUPFAM" id="SSF82153">
    <property type="entry name" value="FAS1 domain"/>
    <property type="match status" value="2"/>
</dbReference>
<dbReference type="AlphaFoldDB" id="A0A6J6M7W4"/>
<proteinExistence type="predicted"/>
<gene>
    <name evidence="2" type="ORF">UFOPK2254_01157</name>
</gene>
<evidence type="ECO:0000313" key="2">
    <source>
        <dbReference type="EMBL" id="CAB4668805.1"/>
    </source>
</evidence>